<dbReference type="GeneID" id="63713245"/>
<dbReference type="GO" id="GO:0016671">
    <property type="term" value="F:oxidoreductase activity, acting on a sulfur group of donors, disulfide as acceptor"/>
    <property type="evidence" value="ECO:0007669"/>
    <property type="project" value="InterPro"/>
</dbReference>
<dbReference type="AlphaFoldDB" id="A0A151GR48"/>
<evidence type="ECO:0000313" key="7">
    <source>
        <dbReference type="EMBL" id="KYK59472.1"/>
    </source>
</evidence>
<dbReference type="PANTHER" id="PTHR13234">
    <property type="entry name" value="GAMMA-INTERFERON INDUCIBLE LYSOSOMAL THIOL REDUCTASE GILT"/>
    <property type="match status" value="1"/>
</dbReference>
<reference evidence="7 8" key="1">
    <citation type="journal article" date="2016" name="Sci. Rep.">
        <title>Insights into Adaptations to a Near-Obligate Nematode Endoparasitic Lifestyle from the Finished Genome of Drechmeria coniospora.</title>
        <authorList>
            <person name="Zhang L."/>
            <person name="Zhou Z."/>
            <person name="Guo Q."/>
            <person name="Fokkens L."/>
            <person name="Miskei M."/>
            <person name="Pocsi I."/>
            <person name="Zhang W."/>
            <person name="Chen M."/>
            <person name="Wang L."/>
            <person name="Sun Y."/>
            <person name="Donzelli B.G."/>
            <person name="Gibson D.M."/>
            <person name="Nelson D.R."/>
            <person name="Luo J.G."/>
            <person name="Rep M."/>
            <person name="Liu H."/>
            <person name="Yang S."/>
            <person name="Wang J."/>
            <person name="Krasnoff S.B."/>
            <person name="Xu Y."/>
            <person name="Molnar I."/>
            <person name="Lin M."/>
        </authorList>
    </citation>
    <scope>NUCLEOTIDE SEQUENCE [LARGE SCALE GENOMIC DNA]</scope>
    <source>
        <strain evidence="7 8">ARSEF 6962</strain>
    </source>
</reference>
<evidence type="ECO:0000256" key="6">
    <source>
        <dbReference type="SAM" id="MobiDB-lite"/>
    </source>
</evidence>
<comment type="similarity">
    <text evidence="2">Belongs to the GILT family.</text>
</comment>
<evidence type="ECO:0000313" key="8">
    <source>
        <dbReference type="Proteomes" id="UP000076580"/>
    </source>
</evidence>
<dbReference type="InterPro" id="IPR004911">
    <property type="entry name" value="Interferon-induced_GILT"/>
</dbReference>
<organism evidence="7 8">
    <name type="scientific">Drechmeria coniospora</name>
    <name type="common">Nematophagous fungus</name>
    <name type="synonym">Meria coniospora</name>
    <dbReference type="NCBI Taxonomy" id="98403"/>
    <lineage>
        <taxon>Eukaryota</taxon>
        <taxon>Fungi</taxon>
        <taxon>Dikarya</taxon>
        <taxon>Ascomycota</taxon>
        <taxon>Pezizomycotina</taxon>
        <taxon>Sordariomycetes</taxon>
        <taxon>Hypocreomycetidae</taxon>
        <taxon>Hypocreales</taxon>
        <taxon>Ophiocordycipitaceae</taxon>
        <taxon>Drechmeria</taxon>
    </lineage>
</organism>
<keyword evidence="8" id="KW-1185">Reference proteome</keyword>
<proteinExistence type="inferred from homology"/>
<dbReference type="Proteomes" id="UP000076580">
    <property type="component" value="Chromosome 01"/>
</dbReference>
<dbReference type="Pfam" id="PF03227">
    <property type="entry name" value="GILT"/>
    <property type="match status" value="1"/>
</dbReference>
<dbReference type="InParanoid" id="A0A151GR48"/>
<keyword evidence="3" id="KW-0964">Secreted</keyword>
<keyword evidence="5" id="KW-0325">Glycoprotein</keyword>
<evidence type="ECO:0000256" key="4">
    <source>
        <dbReference type="ARBA" id="ARBA00022729"/>
    </source>
</evidence>
<feature type="compositionally biased region" description="Low complexity" evidence="6">
    <location>
        <begin position="8"/>
        <end position="30"/>
    </location>
</feature>
<sequence>MGEKNGGSSSRSSSRSNNRNNSARSRSSFSPATSMASRFRSYLRTVLSVVAISIIGLHLSRGSFVHGYSLPRAAANKLVPLEAHIISKCPDTKAALHLLILPVMKRVHHMVDFKLNYIGKPAAGGRVTCKHGQDECKGNIIELCARELYPDPLINLEFINCLSQDFMRIPQDALVERCAVEHGIDVARLKNCAIGNGGAHGLELLRESVKRTAETWGIFCVFLRRC</sequence>
<feature type="region of interest" description="Disordered" evidence="6">
    <location>
        <begin position="1"/>
        <end position="30"/>
    </location>
</feature>
<dbReference type="STRING" id="98403.A0A151GR48"/>
<protein>
    <submittedName>
        <fullName evidence="7">Gamma interferon inducible lysosomal thiol reductase</fullName>
    </submittedName>
</protein>
<evidence type="ECO:0000256" key="2">
    <source>
        <dbReference type="ARBA" id="ARBA00005679"/>
    </source>
</evidence>
<dbReference type="RefSeq" id="XP_040658824.1">
    <property type="nucleotide sequence ID" value="XM_040797941.1"/>
</dbReference>
<dbReference type="GO" id="GO:0005576">
    <property type="term" value="C:extracellular region"/>
    <property type="evidence" value="ECO:0007669"/>
    <property type="project" value="UniProtKB-SubCell"/>
</dbReference>
<evidence type="ECO:0000256" key="1">
    <source>
        <dbReference type="ARBA" id="ARBA00004613"/>
    </source>
</evidence>
<keyword evidence="4" id="KW-0732">Signal</keyword>
<name>A0A151GR48_DRECN</name>
<accession>A0A151GR48</accession>
<evidence type="ECO:0000256" key="5">
    <source>
        <dbReference type="ARBA" id="ARBA00023180"/>
    </source>
</evidence>
<dbReference type="PANTHER" id="PTHR13234:SF8">
    <property type="entry name" value="GAMMA-INTERFERON-INDUCIBLE LYSOSOMAL THIOL REDUCTASE"/>
    <property type="match status" value="1"/>
</dbReference>
<dbReference type="EMBL" id="LAYC01000001">
    <property type="protein sequence ID" value="KYK59472.1"/>
    <property type="molecule type" value="Genomic_DNA"/>
</dbReference>
<evidence type="ECO:0000256" key="3">
    <source>
        <dbReference type="ARBA" id="ARBA00022525"/>
    </source>
</evidence>
<comment type="subcellular location">
    <subcellularLocation>
        <location evidence="1">Secreted</location>
    </subcellularLocation>
</comment>
<gene>
    <name evidence="7" type="ORF">DCS_00602</name>
</gene>
<comment type="caution">
    <text evidence="7">The sequence shown here is derived from an EMBL/GenBank/DDBJ whole genome shotgun (WGS) entry which is preliminary data.</text>
</comment>